<dbReference type="AlphaFoldDB" id="A0A6L8KKP2"/>
<organism evidence="2 3">
    <name type="scientific">Duganella flavida</name>
    <dbReference type="NCBI Taxonomy" id="2692175"/>
    <lineage>
        <taxon>Bacteria</taxon>
        <taxon>Pseudomonadati</taxon>
        <taxon>Pseudomonadota</taxon>
        <taxon>Betaproteobacteria</taxon>
        <taxon>Burkholderiales</taxon>
        <taxon>Oxalobacteraceae</taxon>
        <taxon>Telluria group</taxon>
        <taxon>Duganella</taxon>
    </lineage>
</organism>
<dbReference type="InterPro" id="IPR037401">
    <property type="entry name" value="SnoaL-like"/>
</dbReference>
<protein>
    <recommendedName>
        <fullName evidence="1">SnoaL-like domain-containing protein</fullName>
    </recommendedName>
</protein>
<keyword evidence="3" id="KW-1185">Reference proteome</keyword>
<dbReference type="SUPFAM" id="SSF54427">
    <property type="entry name" value="NTF2-like"/>
    <property type="match status" value="1"/>
</dbReference>
<comment type="caution">
    <text evidence="2">The sequence shown here is derived from an EMBL/GenBank/DDBJ whole genome shotgun (WGS) entry which is preliminary data.</text>
</comment>
<dbReference type="Gene3D" id="3.10.450.50">
    <property type="match status" value="1"/>
</dbReference>
<dbReference type="InterPro" id="IPR032710">
    <property type="entry name" value="NTF2-like_dom_sf"/>
</dbReference>
<evidence type="ECO:0000259" key="1">
    <source>
        <dbReference type="Pfam" id="PF13577"/>
    </source>
</evidence>
<feature type="domain" description="SnoaL-like" evidence="1">
    <location>
        <begin position="20"/>
        <end position="148"/>
    </location>
</feature>
<gene>
    <name evidence="2" type="ORF">GTP46_27050</name>
</gene>
<evidence type="ECO:0000313" key="2">
    <source>
        <dbReference type="EMBL" id="MYM26294.1"/>
    </source>
</evidence>
<accession>A0A6L8KKP2</accession>
<dbReference type="EMBL" id="WWCN01000024">
    <property type="protein sequence ID" value="MYM26294.1"/>
    <property type="molecule type" value="Genomic_DNA"/>
</dbReference>
<sequence>MKNAQVATESAVTLAGIDLLLAEQDCRDLVVEAAVLIDAQSYERFAALFIENGVLVRPGAEPLLGRAAIIESYRSRPHGRITRHLISNSLVTLESDTAAHGTSYVQLWSGMSSDIPGPFGRPAQTRQVIGEFVDYFTLTVEGWRFSRREASFTLFREDGERGI</sequence>
<proteinExistence type="predicted"/>
<evidence type="ECO:0000313" key="3">
    <source>
        <dbReference type="Proteomes" id="UP000479335"/>
    </source>
</evidence>
<dbReference type="Pfam" id="PF13577">
    <property type="entry name" value="SnoaL_4"/>
    <property type="match status" value="1"/>
</dbReference>
<reference evidence="2 3" key="1">
    <citation type="submission" date="2019-12" db="EMBL/GenBank/DDBJ databases">
        <title>Novel species isolated from a subtropical stream in China.</title>
        <authorList>
            <person name="Lu H."/>
        </authorList>
    </citation>
    <scope>NUCLEOTIDE SEQUENCE [LARGE SCALE GENOMIC DNA]</scope>
    <source>
        <strain evidence="2 3">FT135W</strain>
    </source>
</reference>
<dbReference type="RefSeq" id="WP_161009728.1">
    <property type="nucleotide sequence ID" value="NZ_WWCN01000024.1"/>
</dbReference>
<dbReference type="CDD" id="cd00531">
    <property type="entry name" value="NTF2_like"/>
    <property type="match status" value="1"/>
</dbReference>
<dbReference type="Proteomes" id="UP000479335">
    <property type="component" value="Unassembled WGS sequence"/>
</dbReference>
<name>A0A6L8KKP2_9BURK</name>